<dbReference type="Gene3D" id="1.20.1250.20">
    <property type="entry name" value="MFS general substrate transporter like domains"/>
    <property type="match status" value="1"/>
</dbReference>
<dbReference type="PANTHER" id="PTHR21576">
    <property type="entry name" value="UNCHARACTERIZED NODULIN-LIKE PROTEIN"/>
    <property type="match status" value="1"/>
</dbReference>
<comment type="subcellular location">
    <subcellularLocation>
        <location evidence="1">Membrane</location>
        <topology evidence="1">Multi-pass membrane protein</topology>
    </subcellularLocation>
</comment>
<keyword evidence="4 6" id="KW-0472">Membrane</keyword>
<comment type="caution">
    <text evidence="9">The sequence shown here is derived from an EMBL/GenBank/DDBJ whole genome shotgun (WGS) entry which is preliminary data.</text>
</comment>
<evidence type="ECO:0000256" key="4">
    <source>
        <dbReference type="ARBA" id="ARBA00023136"/>
    </source>
</evidence>
<evidence type="ECO:0000256" key="1">
    <source>
        <dbReference type="ARBA" id="ARBA00004141"/>
    </source>
</evidence>
<dbReference type="InterPro" id="IPR056555">
    <property type="entry name" value="NFD4_C"/>
</dbReference>
<dbReference type="PANTHER" id="PTHR21576:SF158">
    <property type="entry name" value="RIBOSOMAL RNA-PROCESSING PROTEIN 12-LIKE CONSERVED DOMAIN-CONTAINING PROTEIN"/>
    <property type="match status" value="1"/>
</dbReference>
<dbReference type="AlphaFoldDB" id="A0AAW1PZ52"/>
<evidence type="ECO:0000313" key="9">
    <source>
        <dbReference type="EMBL" id="KAK9813424.1"/>
    </source>
</evidence>
<feature type="transmembrane region" description="Helical" evidence="6">
    <location>
        <begin position="52"/>
        <end position="73"/>
    </location>
</feature>
<feature type="transmembrane region" description="Helical" evidence="6">
    <location>
        <begin position="12"/>
        <end position="32"/>
    </location>
</feature>
<feature type="transmembrane region" description="Helical" evidence="6">
    <location>
        <begin position="333"/>
        <end position="354"/>
    </location>
</feature>
<dbReference type="SUPFAM" id="SSF103473">
    <property type="entry name" value="MFS general substrate transporter"/>
    <property type="match status" value="1"/>
</dbReference>
<evidence type="ECO:0008006" key="11">
    <source>
        <dbReference type="Google" id="ProtNLM"/>
    </source>
</evidence>
<feature type="domain" description="NFD4 C-terminal" evidence="8">
    <location>
        <begin position="327"/>
        <end position="532"/>
    </location>
</feature>
<evidence type="ECO:0000256" key="6">
    <source>
        <dbReference type="SAM" id="Phobius"/>
    </source>
</evidence>
<evidence type="ECO:0000259" key="7">
    <source>
        <dbReference type="Pfam" id="PF06813"/>
    </source>
</evidence>
<evidence type="ECO:0000256" key="2">
    <source>
        <dbReference type="ARBA" id="ARBA00022692"/>
    </source>
</evidence>
<feature type="transmembrane region" description="Helical" evidence="6">
    <location>
        <begin position="506"/>
        <end position="526"/>
    </location>
</feature>
<feature type="transmembrane region" description="Helical" evidence="6">
    <location>
        <begin position="244"/>
        <end position="268"/>
    </location>
</feature>
<evidence type="ECO:0000259" key="8">
    <source>
        <dbReference type="Pfam" id="PF23262"/>
    </source>
</evidence>
<keyword evidence="3 6" id="KW-1133">Transmembrane helix</keyword>
<feature type="transmembrane region" description="Helical" evidence="6">
    <location>
        <begin position="85"/>
        <end position="106"/>
    </location>
</feature>
<feature type="domain" description="Nodulin-like" evidence="7">
    <location>
        <begin position="14"/>
        <end position="263"/>
    </location>
</feature>
<organism evidence="9 10">
    <name type="scientific">Symbiochloris irregularis</name>
    <dbReference type="NCBI Taxonomy" id="706552"/>
    <lineage>
        <taxon>Eukaryota</taxon>
        <taxon>Viridiplantae</taxon>
        <taxon>Chlorophyta</taxon>
        <taxon>core chlorophytes</taxon>
        <taxon>Trebouxiophyceae</taxon>
        <taxon>Trebouxiales</taxon>
        <taxon>Trebouxiaceae</taxon>
        <taxon>Symbiochloris</taxon>
    </lineage>
</organism>
<accession>A0AAW1PZ52</accession>
<feature type="transmembrane region" description="Helical" evidence="6">
    <location>
        <begin position="214"/>
        <end position="232"/>
    </location>
</feature>
<feature type="compositionally biased region" description="Low complexity" evidence="5">
    <location>
        <begin position="587"/>
        <end position="600"/>
    </location>
</feature>
<feature type="transmembrane region" description="Helical" evidence="6">
    <location>
        <begin position="152"/>
        <end position="172"/>
    </location>
</feature>
<dbReference type="Proteomes" id="UP001465755">
    <property type="component" value="Unassembled WGS sequence"/>
</dbReference>
<feature type="transmembrane region" description="Helical" evidence="6">
    <location>
        <begin position="434"/>
        <end position="454"/>
    </location>
</feature>
<dbReference type="Pfam" id="PF23262">
    <property type="entry name" value="NFD4_C"/>
    <property type="match status" value="1"/>
</dbReference>
<feature type="transmembrane region" description="Helical" evidence="6">
    <location>
        <begin position="404"/>
        <end position="428"/>
    </location>
</feature>
<dbReference type="InterPro" id="IPR036259">
    <property type="entry name" value="MFS_trans_sf"/>
</dbReference>
<dbReference type="GO" id="GO:0016020">
    <property type="term" value="C:membrane"/>
    <property type="evidence" value="ECO:0007669"/>
    <property type="project" value="UniProtKB-SubCell"/>
</dbReference>
<proteinExistence type="predicted"/>
<dbReference type="EMBL" id="JALJOQ010000005">
    <property type="protein sequence ID" value="KAK9813424.1"/>
    <property type="molecule type" value="Genomic_DNA"/>
</dbReference>
<feature type="region of interest" description="Disordered" evidence="5">
    <location>
        <begin position="586"/>
        <end position="607"/>
    </location>
</feature>
<reference evidence="9 10" key="1">
    <citation type="journal article" date="2024" name="Nat. Commun.">
        <title>Phylogenomics reveals the evolutionary origins of lichenization in chlorophyte algae.</title>
        <authorList>
            <person name="Puginier C."/>
            <person name="Libourel C."/>
            <person name="Otte J."/>
            <person name="Skaloud P."/>
            <person name="Haon M."/>
            <person name="Grisel S."/>
            <person name="Petersen M."/>
            <person name="Berrin J.G."/>
            <person name="Delaux P.M."/>
            <person name="Dal Grande F."/>
            <person name="Keller J."/>
        </authorList>
    </citation>
    <scope>NUCLEOTIDE SEQUENCE [LARGE SCALE GENOMIC DNA]</scope>
    <source>
        <strain evidence="9 10">SAG 2036</strain>
    </source>
</reference>
<evidence type="ECO:0000256" key="3">
    <source>
        <dbReference type="ARBA" id="ARBA00022989"/>
    </source>
</evidence>
<dbReference type="Pfam" id="PF06813">
    <property type="entry name" value="Nodulin-like"/>
    <property type="match status" value="1"/>
</dbReference>
<evidence type="ECO:0000313" key="10">
    <source>
        <dbReference type="Proteomes" id="UP001465755"/>
    </source>
</evidence>
<evidence type="ECO:0000256" key="5">
    <source>
        <dbReference type="SAM" id="MobiDB-lite"/>
    </source>
</evidence>
<feature type="transmembrane region" description="Helical" evidence="6">
    <location>
        <begin position="178"/>
        <end position="202"/>
    </location>
</feature>
<keyword evidence="10" id="KW-1185">Reference proteome</keyword>
<feature type="transmembrane region" description="Helical" evidence="6">
    <location>
        <begin position="466"/>
        <end position="486"/>
    </location>
</feature>
<protein>
    <recommendedName>
        <fullName evidence="11">Nodulin-like domain-containing protein</fullName>
    </recommendedName>
</protein>
<dbReference type="InterPro" id="IPR010658">
    <property type="entry name" value="Nodulin-like"/>
</dbReference>
<keyword evidence="2 6" id="KW-0812">Transmembrane</keyword>
<feature type="transmembrane region" description="Helical" evidence="6">
    <location>
        <begin position="366"/>
        <end position="383"/>
    </location>
</feature>
<sequence>MANEYDTTPFFFSKWMTYSAACLVMLSAGLAYTFSVWSDAIKHEFGYSQTQLAGIGTAGNIGGYLAVFAGLFYDALRGWNRAGPFLTVLVGIVLQTGGNLGLWFAAKGMWSPPYYAMLALAAVACNGQTWFEAPALVTCVRNFETERGTVIGILKALLGLSASAYTTIYVAFLEPDAVSFLLLLAIGPSVVALLCVPFINFVPFIQVEPHTKSHAFHLTITAVVGMALYQGVTALARNEVKIEFWGGVLIVSAVAILILPILAVPFIFGGIRAKPLARDRINFRAKAWQAENRQPLLPQDSPPAKQQTEDMDSRLADVYRVKSPVQLLRSQSFWLLLIIHGICAGSGLTLLNNLAEQVKALGADSGASQAVFVSVFSIANCFGRLCSGSIPDKAMRERDLPRTVFLIVLACLSMAAALLNAFATLPLLGVASTLSGLAFGGMQGIAPAITSEIFGMTHFATNYSLLQLGPAIGSTVLATYLAGTLYTRAGHAHGETECTGQDCFRLTFIVCAALGLVAILAAVLLWRRTQPLYDRVISVTKEERRRRGLQGELEEGRQILQRVEQHNTSLNTLVMRGRDLVGHLHQSAASVAPPGSSPGEAKGGSGDLVGEVGALEGLMEEVNVLLTDHREMWRQYQGLPMNQRHSRDDHFD</sequence>
<name>A0AAW1PZ52_9CHLO</name>
<gene>
    <name evidence="9" type="ORF">WJX73_007856</name>
</gene>